<proteinExistence type="predicted"/>
<organism evidence="2 3">
    <name type="scientific">Pisolithus microcarpus 441</name>
    <dbReference type="NCBI Taxonomy" id="765257"/>
    <lineage>
        <taxon>Eukaryota</taxon>
        <taxon>Fungi</taxon>
        <taxon>Dikarya</taxon>
        <taxon>Basidiomycota</taxon>
        <taxon>Agaricomycotina</taxon>
        <taxon>Agaricomycetes</taxon>
        <taxon>Agaricomycetidae</taxon>
        <taxon>Boletales</taxon>
        <taxon>Sclerodermatineae</taxon>
        <taxon>Pisolithaceae</taxon>
        <taxon>Pisolithus</taxon>
    </lineage>
</organism>
<evidence type="ECO:0000313" key="3">
    <source>
        <dbReference type="Proteomes" id="UP000054018"/>
    </source>
</evidence>
<dbReference type="HOGENOM" id="CLU_2776875_0_0_1"/>
<feature type="signal peptide" evidence="1">
    <location>
        <begin position="1"/>
        <end position="20"/>
    </location>
</feature>
<evidence type="ECO:0000256" key="1">
    <source>
        <dbReference type="SAM" id="SignalP"/>
    </source>
</evidence>
<feature type="chain" id="PRO_5002206376" description="Secreted protein" evidence="1">
    <location>
        <begin position="21"/>
        <end position="69"/>
    </location>
</feature>
<sequence>MFSLWAYHFLAWTLHRTTLAGLSVTRDAFYLAGTFPVPLSSTLSRQCFEVHCGRRFFVLLRMVGAQATP</sequence>
<name>A0A0C9YUW4_9AGAM</name>
<dbReference type="AlphaFoldDB" id="A0A0C9YUW4"/>
<reference evidence="3" key="2">
    <citation type="submission" date="2015-01" db="EMBL/GenBank/DDBJ databases">
        <title>Evolutionary Origins and Diversification of the Mycorrhizal Mutualists.</title>
        <authorList>
            <consortium name="DOE Joint Genome Institute"/>
            <consortium name="Mycorrhizal Genomics Consortium"/>
            <person name="Kohler A."/>
            <person name="Kuo A."/>
            <person name="Nagy L.G."/>
            <person name="Floudas D."/>
            <person name="Copeland A."/>
            <person name="Barry K.W."/>
            <person name="Cichocki N."/>
            <person name="Veneault-Fourrey C."/>
            <person name="LaButti K."/>
            <person name="Lindquist E.A."/>
            <person name="Lipzen A."/>
            <person name="Lundell T."/>
            <person name="Morin E."/>
            <person name="Murat C."/>
            <person name="Riley R."/>
            <person name="Ohm R."/>
            <person name="Sun H."/>
            <person name="Tunlid A."/>
            <person name="Henrissat B."/>
            <person name="Grigoriev I.V."/>
            <person name="Hibbett D.S."/>
            <person name="Martin F."/>
        </authorList>
    </citation>
    <scope>NUCLEOTIDE SEQUENCE [LARGE SCALE GENOMIC DNA]</scope>
    <source>
        <strain evidence="3">441</strain>
    </source>
</reference>
<dbReference type="EMBL" id="KN833818">
    <property type="protein sequence ID" value="KIK17834.1"/>
    <property type="molecule type" value="Genomic_DNA"/>
</dbReference>
<evidence type="ECO:0008006" key="4">
    <source>
        <dbReference type="Google" id="ProtNLM"/>
    </source>
</evidence>
<protein>
    <recommendedName>
        <fullName evidence="4">Secreted protein</fullName>
    </recommendedName>
</protein>
<evidence type="ECO:0000313" key="2">
    <source>
        <dbReference type="EMBL" id="KIK17834.1"/>
    </source>
</evidence>
<keyword evidence="3" id="KW-1185">Reference proteome</keyword>
<gene>
    <name evidence="2" type="ORF">PISMIDRAFT_684889</name>
</gene>
<reference evidence="2 3" key="1">
    <citation type="submission" date="2014-04" db="EMBL/GenBank/DDBJ databases">
        <authorList>
            <consortium name="DOE Joint Genome Institute"/>
            <person name="Kuo A."/>
            <person name="Kohler A."/>
            <person name="Costa M.D."/>
            <person name="Nagy L.G."/>
            <person name="Floudas D."/>
            <person name="Copeland A."/>
            <person name="Barry K.W."/>
            <person name="Cichocki N."/>
            <person name="Veneault-Fourrey C."/>
            <person name="LaButti K."/>
            <person name="Lindquist E.A."/>
            <person name="Lipzen A."/>
            <person name="Lundell T."/>
            <person name="Morin E."/>
            <person name="Murat C."/>
            <person name="Sun H."/>
            <person name="Tunlid A."/>
            <person name="Henrissat B."/>
            <person name="Grigoriev I.V."/>
            <person name="Hibbett D.S."/>
            <person name="Martin F."/>
            <person name="Nordberg H.P."/>
            <person name="Cantor M.N."/>
            <person name="Hua S.X."/>
        </authorList>
    </citation>
    <scope>NUCLEOTIDE SEQUENCE [LARGE SCALE GENOMIC DNA]</scope>
    <source>
        <strain evidence="2 3">441</strain>
    </source>
</reference>
<accession>A0A0C9YUW4</accession>
<dbReference type="Proteomes" id="UP000054018">
    <property type="component" value="Unassembled WGS sequence"/>
</dbReference>
<keyword evidence="1" id="KW-0732">Signal</keyword>